<proteinExistence type="inferred from homology"/>
<evidence type="ECO:0000256" key="4">
    <source>
        <dbReference type="ARBA" id="ARBA00022692"/>
    </source>
</evidence>
<keyword evidence="5 7" id="KW-1133">Transmembrane helix</keyword>
<dbReference type="PANTHER" id="PTHR34856">
    <property type="entry name" value="PROTEIN NRFD"/>
    <property type="match status" value="1"/>
</dbReference>
<feature type="transmembrane region" description="Helical" evidence="7">
    <location>
        <begin position="70"/>
        <end position="99"/>
    </location>
</feature>
<dbReference type="Gene3D" id="1.20.1630.10">
    <property type="entry name" value="Formate dehydrogenase/DMSO reductase domain"/>
    <property type="match status" value="1"/>
</dbReference>
<evidence type="ECO:0000256" key="5">
    <source>
        <dbReference type="ARBA" id="ARBA00022989"/>
    </source>
</evidence>
<comment type="subcellular location">
    <subcellularLocation>
        <location evidence="1">Cell membrane</location>
        <topology evidence="1">Multi-pass membrane protein</topology>
    </subcellularLocation>
</comment>
<feature type="transmembrane region" description="Helical" evidence="7">
    <location>
        <begin position="6"/>
        <end position="27"/>
    </location>
</feature>
<organism evidence="8 9">
    <name type="scientific">Neobacillus rhizosphaerae</name>
    <dbReference type="NCBI Taxonomy" id="2880965"/>
    <lineage>
        <taxon>Bacteria</taxon>
        <taxon>Bacillati</taxon>
        <taxon>Bacillota</taxon>
        <taxon>Bacilli</taxon>
        <taxon>Bacillales</taxon>
        <taxon>Bacillaceae</taxon>
        <taxon>Neobacillus</taxon>
    </lineage>
</organism>
<evidence type="ECO:0000256" key="6">
    <source>
        <dbReference type="ARBA" id="ARBA00023136"/>
    </source>
</evidence>
<dbReference type="Proteomes" id="UP000838308">
    <property type="component" value="Unassembled WGS sequence"/>
</dbReference>
<evidence type="ECO:0000256" key="2">
    <source>
        <dbReference type="ARBA" id="ARBA00008929"/>
    </source>
</evidence>
<dbReference type="InterPro" id="IPR052049">
    <property type="entry name" value="Electron_transfer_protein"/>
</dbReference>
<evidence type="ECO:0000313" key="8">
    <source>
        <dbReference type="EMBL" id="CAH2716744.1"/>
    </source>
</evidence>
<evidence type="ECO:0000313" key="9">
    <source>
        <dbReference type="Proteomes" id="UP000838308"/>
    </source>
</evidence>
<evidence type="ECO:0000256" key="7">
    <source>
        <dbReference type="SAM" id="Phobius"/>
    </source>
</evidence>
<feature type="transmembrane region" description="Helical" evidence="7">
    <location>
        <begin position="143"/>
        <end position="164"/>
    </location>
</feature>
<sequence>MVWGTTIAAYLFLAGLSAGAFLTSSYISRKYPKAVTVRMTGRFISPVLMGIGLLLLIVDAEAGLKNPLRFIYLFTNFSSVMTIGTYFISFFMLAGFYVALMELLKKDVNKWIEYIGVVFAIGTAMYTGFLIGVIGTVPLWNTAILPILFVVSALSTGIAGTLLVSGIVNKQVVHLVTSVKKIHLSLLAVEVFLIFTMFLITSTSNEAAAESVASLVYGEYSMIFWIVLVAVGLLLPIIVESLELINDRKMSQTNEGLQVAAAGSHSIVGTLVTEMSVLIGGFTLRFLILAAAVPIAFL</sequence>
<accession>A0ABM9EWY4</accession>
<dbReference type="InterPro" id="IPR005614">
    <property type="entry name" value="NrfD-like"/>
</dbReference>
<comment type="caution">
    <text evidence="8">The sequence shown here is derived from an EMBL/GenBank/DDBJ whole genome shotgun (WGS) entry which is preliminary data.</text>
</comment>
<keyword evidence="9" id="KW-1185">Reference proteome</keyword>
<comment type="similarity">
    <text evidence="2">Belongs to the NrfD family.</text>
</comment>
<feature type="transmembrane region" description="Helical" evidence="7">
    <location>
        <begin position="222"/>
        <end position="242"/>
    </location>
</feature>
<dbReference type="PANTHER" id="PTHR34856:SF2">
    <property type="entry name" value="PROTEIN NRFD"/>
    <property type="match status" value="1"/>
</dbReference>
<keyword evidence="6 7" id="KW-0472">Membrane</keyword>
<keyword evidence="3" id="KW-1003">Cell membrane</keyword>
<evidence type="ECO:0000256" key="1">
    <source>
        <dbReference type="ARBA" id="ARBA00004651"/>
    </source>
</evidence>
<feature type="transmembrane region" description="Helical" evidence="7">
    <location>
        <begin position="111"/>
        <end position="137"/>
    </location>
</feature>
<evidence type="ECO:0000256" key="3">
    <source>
        <dbReference type="ARBA" id="ARBA00022475"/>
    </source>
</evidence>
<dbReference type="Pfam" id="PF03916">
    <property type="entry name" value="NrfD"/>
    <property type="match status" value="1"/>
</dbReference>
<feature type="transmembrane region" description="Helical" evidence="7">
    <location>
        <begin position="277"/>
        <end position="297"/>
    </location>
</feature>
<protein>
    <recommendedName>
        <fullName evidence="10">Polysulfide reductase</fullName>
    </recommendedName>
</protein>
<feature type="transmembrane region" description="Helical" evidence="7">
    <location>
        <begin position="39"/>
        <end position="58"/>
    </location>
</feature>
<reference evidence="8" key="1">
    <citation type="submission" date="2022-04" db="EMBL/GenBank/DDBJ databases">
        <authorList>
            <person name="Criscuolo A."/>
        </authorList>
    </citation>
    <scope>NUCLEOTIDE SEQUENCE</scope>
    <source>
        <strain evidence="8">CIP111895</strain>
    </source>
</reference>
<keyword evidence="4 7" id="KW-0812">Transmembrane</keyword>
<dbReference type="RefSeq" id="WP_248736976.1">
    <property type="nucleotide sequence ID" value="NZ_CALBWS010000031.1"/>
</dbReference>
<feature type="transmembrane region" description="Helical" evidence="7">
    <location>
        <begin position="184"/>
        <end position="202"/>
    </location>
</feature>
<evidence type="ECO:0008006" key="10">
    <source>
        <dbReference type="Google" id="ProtNLM"/>
    </source>
</evidence>
<name>A0ABM9EWY4_9BACI</name>
<dbReference type="EMBL" id="CALBWS010000031">
    <property type="protein sequence ID" value="CAH2716744.1"/>
    <property type="molecule type" value="Genomic_DNA"/>
</dbReference>
<gene>
    <name evidence="8" type="ORF">BACCIP111895_03932</name>
</gene>